<keyword evidence="3 9" id="KW-0645">Protease</keyword>
<dbReference type="GO" id="GO:0006508">
    <property type="term" value="P:proteolysis"/>
    <property type="evidence" value="ECO:0007669"/>
    <property type="project" value="UniProtKB-KW"/>
</dbReference>
<evidence type="ECO:0000313" key="12">
    <source>
        <dbReference type="EMBL" id="MCT8970391.1"/>
    </source>
</evidence>
<keyword evidence="6 9" id="KW-0378">Hydrolase</keyword>
<evidence type="ECO:0000256" key="8">
    <source>
        <dbReference type="ARBA" id="ARBA00023136"/>
    </source>
</evidence>
<comment type="similarity">
    <text evidence="1 9 11">Belongs to the peptidase A8 family.</text>
</comment>
<dbReference type="PANTHER" id="PTHR33695">
    <property type="entry name" value="LIPOPROTEIN SIGNAL PEPTIDASE"/>
    <property type="match status" value="1"/>
</dbReference>
<accession>A0AAW5QQP3</accession>
<evidence type="ECO:0000256" key="11">
    <source>
        <dbReference type="RuleBase" id="RU004181"/>
    </source>
</evidence>
<dbReference type="Pfam" id="PF01252">
    <property type="entry name" value="Peptidase_A8"/>
    <property type="match status" value="1"/>
</dbReference>
<comment type="pathway">
    <text evidence="9">Protein modification; lipoprotein biosynthesis (signal peptide cleavage).</text>
</comment>
<evidence type="ECO:0000256" key="3">
    <source>
        <dbReference type="ARBA" id="ARBA00022670"/>
    </source>
</evidence>
<dbReference type="PRINTS" id="PR00781">
    <property type="entry name" value="LIPOSIGPTASE"/>
</dbReference>
<comment type="catalytic activity">
    <reaction evidence="9 10">
        <text>Release of signal peptides from bacterial membrane prolipoproteins. Hydrolyzes -Xaa-Yaa-Zaa-|-(S,diacylglyceryl)Cys-, in which Xaa is hydrophobic (preferably Leu), and Yaa (Ala or Ser) and Zaa (Gly or Ala) have small, neutral side chains.</text>
        <dbReference type="EC" id="3.4.23.36"/>
    </reaction>
</comment>
<evidence type="ECO:0000256" key="1">
    <source>
        <dbReference type="ARBA" id="ARBA00006139"/>
    </source>
</evidence>
<comment type="caution">
    <text evidence="12">The sequence shown here is derived from an EMBL/GenBank/DDBJ whole genome shotgun (WGS) entry which is preliminary data.</text>
</comment>
<feature type="active site" evidence="9">
    <location>
        <position position="144"/>
    </location>
</feature>
<keyword evidence="7 9" id="KW-1133">Transmembrane helix</keyword>
<feature type="transmembrane region" description="Helical" evidence="9">
    <location>
        <begin position="136"/>
        <end position="156"/>
    </location>
</feature>
<dbReference type="HAMAP" id="MF_00161">
    <property type="entry name" value="LspA"/>
    <property type="match status" value="1"/>
</dbReference>
<feature type="transmembrane region" description="Helical" evidence="9">
    <location>
        <begin position="6"/>
        <end position="26"/>
    </location>
</feature>
<keyword evidence="2 9" id="KW-1003">Cell membrane</keyword>
<dbReference type="EC" id="3.4.23.36" evidence="9"/>
<feature type="active site" evidence="9">
    <location>
        <position position="126"/>
    </location>
</feature>
<evidence type="ECO:0000256" key="2">
    <source>
        <dbReference type="ARBA" id="ARBA00022475"/>
    </source>
</evidence>
<evidence type="ECO:0000256" key="5">
    <source>
        <dbReference type="ARBA" id="ARBA00022750"/>
    </source>
</evidence>
<evidence type="ECO:0000256" key="6">
    <source>
        <dbReference type="ARBA" id="ARBA00022801"/>
    </source>
</evidence>
<evidence type="ECO:0000256" key="4">
    <source>
        <dbReference type="ARBA" id="ARBA00022692"/>
    </source>
</evidence>
<dbReference type="InterPro" id="IPR001872">
    <property type="entry name" value="Peptidase_A8"/>
</dbReference>
<organism evidence="12 13">
    <name type="scientific">Microbaculum marinisediminis</name>
    <dbReference type="NCBI Taxonomy" id="2931392"/>
    <lineage>
        <taxon>Bacteria</taxon>
        <taxon>Pseudomonadati</taxon>
        <taxon>Pseudomonadota</taxon>
        <taxon>Alphaproteobacteria</taxon>
        <taxon>Hyphomicrobiales</taxon>
        <taxon>Tepidamorphaceae</taxon>
        <taxon>Microbaculum</taxon>
    </lineage>
</organism>
<evidence type="ECO:0000256" key="7">
    <source>
        <dbReference type="ARBA" id="ARBA00022989"/>
    </source>
</evidence>
<dbReference type="NCBIfam" id="TIGR00077">
    <property type="entry name" value="lspA"/>
    <property type="match status" value="1"/>
</dbReference>
<keyword evidence="4 9" id="KW-0812">Transmembrane</keyword>
<feature type="transmembrane region" description="Helical" evidence="9">
    <location>
        <begin position="72"/>
        <end position="92"/>
    </location>
</feature>
<dbReference type="EMBL" id="JALIDZ010000001">
    <property type="protein sequence ID" value="MCT8970391.1"/>
    <property type="molecule type" value="Genomic_DNA"/>
</dbReference>
<keyword evidence="5 9" id="KW-0064">Aspartyl protease</keyword>
<reference evidence="12 13" key="1">
    <citation type="submission" date="2022-04" db="EMBL/GenBank/DDBJ databases">
        <authorList>
            <person name="Ye Y.-Q."/>
            <person name="Du Z.-J."/>
        </authorList>
    </citation>
    <scope>NUCLEOTIDE SEQUENCE [LARGE SCALE GENOMIC DNA]</scope>
    <source>
        <strain evidence="12 13">A6E488</strain>
    </source>
</reference>
<dbReference type="Proteomes" id="UP001320898">
    <property type="component" value="Unassembled WGS sequence"/>
</dbReference>
<evidence type="ECO:0000256" key="9">
    <source>
        <dbReference type="HAMAP-Rule" id="MF_00161"/>
    </source>
</evidence>
<comment type="function">
    <text evidence="9 10">This protein specifically catalyzes the removal of signal peptides from prolipoproteins.</text>
</comment>
<comment type="subcellular location">
    <subcellularLocation>
        <location evidence="9">Cell membrane</location>
        <topology evidence="9">Multi-pass membrane protein</topology>
    </subcellularLocation>
</comment>
<evidence type="ECO:0000256" key="10">
    <source>
        <dbReference type="RuleBase" id="RU000594"/>
    </source>
</evidence>
<evidence type="ECO:0000313" key="13">
    <source>
        <dbReference type="Proteomes" id="UP001320898"/>
    </source>
</evidence>
<dbReference type="AlphaFoldDB" id="A0AAW5QQP3"/>
<sequence>MSLRRTLWGPLTGLGASVALVVFLLDRLHKWAMLGPIDIAARGRIEVAPFFDLILVWNRGVSYGLFQQDTEAGRWVLVAVKIVASLALWIWLARAHSRLTAVSIGLVIGGAIGNAVDRAIYGAVADFFHFSAFGWSWYVFNLADVAIVAGVVGLLYDSLTDSHKTAPKPD</sequence>
<gene>
    <name evidence="9 12" type="primary">lspA</name>
    <name evidence="12" type="ORF">MUB46_00820</name>
</gene>
<name>A0AAW5QQP3_9HYPH</name>
<dbReference type="GO" id="GO:0005886">
    <property type="term" value="C:plasma membrane"/>
    <property type="evidence" value="ECO:0007669"/>
    <property type="project" value="UniProtKB-SubCell"/>
</dbReference>
<keyword evidence="13" id="KW-1185">Reference proteome</keyword>
<feature type="transmembrane region" description="Helical" evidence="9">
    <location>
        <begin position="99"/>
        <end position="116"/>
    </location>
</feature>
<dbReference type="PROSITE" id="PS00855">
    <property type="entry name" value="SPASE_II"/>
    <property type="match status" value="1"/>
</dbReference>
<dbReference type="GO" id="GO:0004190">
    <property type="term" value="F:aspartic-type endopeptidase activity"/>
    <property type="evidence" value="ECO:0007669"/>
    <property type="project" value="UniProtKB-UniRule"/>
</dbReference>
<keyword evidence="8 9" id="KW-0472">Membrane</keyword>
<dbReference type="PANTHER" id="PTHR33695:SF1">
    <property type="entry name" value="LIPOPROTEIN SIGNAL PEPTIDASE"/>
    <property type="match status" value="1"/>
</dbReference>
<dbReference type="RefSeq" id="WP_261613959.1">
    <property type="nucleotide sequence ID" value="NZ_JALIDZ010000001.1"/>
</dbReference>
<protein>
    <recommendedName>
        <fullName evidence="9">Lipoprotein signal peptidase</fullName>
        <ecNumber evidence="9">3.4.23.36</ecNumber>
    </recommendedName>
    <alternativeName>
        <fullName evidence="9">Prolipoprotein signal peptidase</fullName>
    </alternativeName>
    <alternativeName>
        <fullName evidence="9">Signal peptidase II</fullName>
        <shortName evidence="9">SPase II</shortName>
    </alternativeName>
</protein>
<proteinExistence type="inferred from homology"/>